<evidence type="ECO:0000256" key="1">
    <source>
        <dbReference type="SAM" id="MobiDB-lite"/>
    </source>
</evidence>
<protein>
    <submittedName>
        <fullName evidence="3">Uncharacterized protein</fullName>
    </submittedName>
</protein>
<feature type="compositionally biased region" description="Basic and acidic residues" evidence="1">
    <location>
        <begin position="72"/>
        <end position="84"/>
    </location>
</feature>
<sequence length="165" mass="17945">MAQATLARVRLEAWSPPPPVANMHLLGRHARDAAAASDGPSRDPRVLAQSPGTCMMREFNIRPCSGPGPQSEGRDVNLRVHERDPRRCGGGVELERRALGTLRLDTPEATPGTRGQLPGSRPSTPAPFLARRRSSSMELEGPASRERQQRLTALGMRRLNSSAKL</sequence>
<evidence type="ECO:0000313" key="2">
    <source>
        <dbReference type="EMBL" id="CAE4641885.1"/>
    </source>
</evidence>
<gene>
    <name evidence="2" type="ORF">AMON00008_LOCUS48471</name>
    <name evidence="3" type="ORF">AMON00008_LOCUS48472</name>
</gene>
<accession>A0A6T1K706</accession>
<dbReference type="EMBL" id="HBNR01068480">
    <property type="protein sequence ID" value="CAE4641887.1"/>
    <property type="molecule type" value="Transcribed_RNA"/>
</dbReference>
<feature type="region of interest" description="Disordered" evidence="1">
    <location>
        <begin position="104"/>
        <end position="165"/>
    </location>
</feature>
<evidence type="ECO:0000313" key="3">
    <source>
        <dbReference type="EMBL" id="CAE4641887.1"/>
    </source>
</evidence>
<name>A0A6T1K706_9DINO</name>
<reference evidence="3" key="1">
    <citation type="submission" date="2021-01" db="EMBL/GenBank/DDBJ databases">
        <authorList>
            <person name="Corre E."/>
            <person name="Pelletier E."/>
            <person name="Niang G."/>
            <person name="Scheremetjew M."/>
            <person name="Finn R."/>
            <person name="Kale V."/>
            <person name="Holt S."/>
            <person name="Cochrane G."/>
            <person name="Meng A."/>
            <person name="Brown T."/>
            <person name="Cohen L."/>
        </authorList>
    </citation>
    <scope>NUCLEOTIDE SEQUENCE</scope>
    <source>
        <strain evidence="3">CCMP3105</strain>
    </source>
</reference>
<organism evidence="3">
    <name type="scientific">Alexandrium monilatum</name>
    <dbReference type="NCBI Taxonomy" id="311494"/>
    <lineage>
        <taxon>Eukaryota</taxon>
        <taxon>Sar</taxon>
        <taxon>Alveolata</taxon>
        <taxon>Dinophyceae</taxon>
        <taxon>Gonyaulacales</taxon>
        <taxon>Pyrocystaceae</taxon>
        <taxon>Alexandrium</taxon>
    </lineage>
</organism>
<feature type="region of interest" description="Disordered" evidence="1">
    <location>
        <begin position="61"/>
        <end position="84"/>
    </location>
</feature>
<dbReference type="AlphaFoldDB" id="A0A6T1K706"/>
<dbReference type="EMBL" id="HBNR01068479">
    <property type="protein sequence ID" value="CAE4641885.1"/>
    <property type="molecule type" value="Transcribed_RNA"/>
</dbReference>
<proteinExistence type="predicted"/>